<dbReference type="PANTHER" id="PTHR33680:SF1">
    <property type="entry name" value="OS05G0489500 PROTEIN"/>
    <property type="match status" value="1"/>
</dbReference>
<dbReference type="InterPro" id="IPR036875">
    <property type="entry name" value="Znf_CCHC_sf"/>
</dbReference>
<evidence type="ECO:0000259" key="6">
    <source>
        <dbReference type="PROSITE" id="PS50158"/>
    </source>
</evidence>
<evidence type="ECO:0000313" key="9">
    <source>
        <dbReference type="Proteomes" id="UP001140206"/>
    </source>
</evidence>
<dbReference type="GO" id="GO:0003676">
    <property type="term" value="F:nucleic acid binding"/>
    <property type="evidence" value="ECO:0007669"/>
    <property type="project" value="InterPro"/>
</dbReference>
<feature type="domain" description="CCHC-type" evidence="6">
    <location>
        <begin position="266"/>
        <end position="281"/>
    </location>
</feature>
<feature type="region of interest" description="Disordered" evidence="5">
    <location>
        <begin position="31"/>
        <end position="77"/>
    </location>
</feature>
<name>A0AAV8BSS6_9POAL</name>
<sequence length="337" mass="36291">MDPASGDEPDLEFLRSVDEAELDALSVLSSKSKRQRVTLSQEEEGAYTSALKGSHSVQWKESDLRNKSTDRRDPSVRKEGGCFKCGEMGHWARDCPQAPKAVKDYGPVGAATGEEAELYKECPCGAGRCLVLTSNTVKNPGRRFFRCPVKSDMGGCNFFEWCDTPQNTGSVHPSPTNQVKPPVDEMMCPCGAGPCPILTTKNGKNVGRQFWRCPASSGGDSCGFFKWCDNEQTSQPTQVEISRSNSFTSYSSAQVSSGRCGSSSSCFRCGGEGHWARDCSNQTPDSHPDKPSKPLSPYGLGSGSSFGSGSGSGTCFNCGQTGHWSRDCPSKTYGVRK</sequence>
<feature type="region of interest" description="Disordered" evidence="5">
    <location>
        <begin position="280"/>
        <end position="309"/>
    </location>
</feature>
<evidence type="ECO:0000313" key="8">
    <source>
        <dbReference type="EMBL" id="KAJ4746241.1"/>
    </source>
</evidence>
<evidence type="ECO:0000256" key="1">
    <source>
        <dbReference type="ARBA" id="ARBA00022723"/>
    </source>
</evidence>
<dbReference type="InterPro" id="IPR001878">
    <property type="entry name" value="Znf_CCHC"/>
</dbReference>
<dbReference type="PANTHER" id="PTHR33680">
    <property type="entry name" value="OS07G0190500 PROTEIN"/>
    <property type="match status" value="1"/>
</dbReference>
<evidence type="ECO:0000256" key="2">
    <source>
        <dbReference type="ARBA" id="ARBA00022771"/>
    </source>
</evidence>
<feature type="domain" description="CCHC-type" evidence="6">
    <location>
        <begin position="82"/>
        <end position="97"/>
    </location>
</feature>
<dbReference type="Pfam" id="PF06839">
    <property type="entry name" value="Zn_ribbon_GRF"/>
    <property type="match status" value="2"/>
</dbReference>
<accession>A0AAV8BSS6</accession>
<dbReference type="Gene3D" id="4.10.60.10">
    <property type="entry name" value="Zinc finger, CCHC-type"/>
    <property type="match status" value="3"/>
</dbReference>
<dbReference type="Pfam" id="PF00098">
    <property type="entry name" value="zf-CCHC"/>
    <property type="match status" value="3"/>
</dbReference>
<comment type="caution">
    <text evidence="8">The sequence shown here is derived from an EMBL/GenBank/DDBJ whole genome shotgun (WGS) entry which is preliminary data.</text>
</comment>
<evidence type="ECO:0000256" key="4">
    <source>
        <dbReference type="PROSITE-ProRule" id="PRU00047"/>
    </source>
</evidence>
<dbReference type="EMBL" id="JAMFTS010000005">
    <property type="protein sequence ID" value="KAJ4746241.1"/>
    <property type="molecule type" value="Genomic_DNA"/>
</dbReference>
<proteinExistence type="predicted"/>
<dbReference type="GO" id="GO:0008270">
    <property type="term" value="F:zinc ion binding"/>
    <property type="evidence" value="ECO:0007669"/>
    <property type="project" value="UniProtKB-KW"/>
</dbReference>
<dbReference type="PROSITE" id="PS50158">
    <property type="entry name" value="ZF_CCHC"/>
    <property type="match status" value="3"/>
</dbReference>
<feature type="compositionally biased region" description="Gly residues" evidence="5">
    <location>
        <begin position="300"/>
        <end position="309"/>
    </location>
</feature>
<feature type="domain" description="GRF-type" evidence="7">
    <location>
        <begin position="122"/>
        <end position="165"/>
    </location>
</feature>
<feature type="domain" description="GRF-type" evidence="7">
    <location>
        <begin position="188"/>
        <end position="231"/>
    </location>
</feature>
<evidence type="ECO:0000259" key="7">
    <source>
        <dbReference type="PROSITE" id="PS51999"/>
    </source>
</evidence>
<organism evidence="8 9">
    <name type="scientific">Rhynchospora pubera</name>
    <dbReference type="NCBI Taxonomy" id="906938"/>
    <lineage>
        <taxon>Eukaryota</taxon>
        <taxon>Viridiplantae</taxon>
        <taxon>Streptophyta</taxon>
        <taxon>Embryophyta</taxon>
        <taxon>Tracheophyta</taxon>
        <taxon>Spermatophyta</taxon>
        <taxon>Magnoliopsida</taxon>
        <taxon>Liliopsida</taxon>
        <taxon>Poales</taxon>
        <taxon>Cyperaceae</taxon>
        <taxon>Cyperoideae</taxon>
        <taxon>Rhynchosporeae</taxon>
        <taxon>Rhynchospora</taxon>
    </lineage>
</organism>
<dbReference type="SMART" id="SM00343">
    <property type="entry name" value="ZnF_C2HC"/>
    <property type="match status" value="3"/>
</dbReference>
<reference evidence="8" key="1">
    <citation type="submission" date="2022-08" db="EMBL/GenBank/DDBJ databases">
        <authorList>
            <person name="Marques A."/>
        </authorList>
    </citation>
    <scope>NUCLEOTIDE SEQUENCE</scope>
    <source>
        <strain evidence="8">RhyPub2mFocal</strain>
        <tissue evidence="8">Leaves</tissue>
    </source>
</reference>
<keyword evidence="3" id="KW-0862">Zinc</keyword>
<evidence type="ECO:0000256" key="5">
    <source>
        <dbReference type="SAM" id="MobiDB-lite"/>
    </source>
</evidence>
<dbReference type="InterPro" id="IPR010666">
    <property type="entry name" value="Znf_GRF"/>
</dbReference>
<protein>
    <submittedName>
        <fullName evidence="8">DNA topoisomerase</fullName>
    </submittedName>
</protein>
<evidence type="ECO:0000256" key="3">
    <source>
        <dbReference type="ARBA" id="ARBA00022833"/>
    </source>
</evidence>
<keyword evidence="9" id="KW-1185">Reference proteome</keyword>
<dbReference type="PROSITE" id="PS51999">
    <property type="entry name" value="ZF_GRF"/>
    <property type="match status" value="2"/>
</dbReference>
<keyword evidence="1" id="KW-0479">Metal-binding</keyword>
<feature type="compositionally biased region" description="Basic and acidic residues" evidence="5">
    <location>
        <begin position="58"/>
        <end position="77"/>
    </location>
</feature>
<dbReference type="AlphaFoldDB" id="A0AAV8BSS6"/>
<dbReference type="SUPFAM" id="SSF57756">
    <property type="entry name" value="Retrovirus zinc finger-like domains"/>
    <property type="match status" value="3"/>
</dbReference>
<gene>
    <name evidence="8" type="ORF">LUZ62_080646</name>
</gene>
<dbReference type="Proteomes" id="UP001140206">
    <property type="component" value="Chromosome 5"/>
</dbReference>
<feature type="domain" description="CCHC-type" evidence="6">
    <location>
        <begin position="315"/>
        <end position="330"/>
    </location>
</feature>
<keyword evidence="2 4" id="KW-0863">Zinc-finger</keyword>